<name>X1IJN5_9ZZZZ</name>
<reference evidence="2" key="1">
    <citation type="journal article" date="2014" name="Front. Microbiol.">
        <title>High frequency of phylogenetically diverse reductive dehalogenase-homologous genes in deep subseafloor sedimentary metagenomes.</title>
        <authorList>
            <person name="Kawai M."/>
            <person name="Futagami T."/>
            <person name="Toyoda A."/>
            <person name="Takaki Y."/>
            <person name="Nishi S."/>
            <person name="Hori S."/>
            <person name="Arai W."/>
            <person name="Tsubouchi T."/>
            <person name="Morono Y."/>
            <person name="Uchiyama I."/>
            <person name="Ito T."/>
            <person name="Fujiyama A."/>
            <person name="Inagaki F."/>
            <person name="Takami H."/>
        </authorList>
    </citation>
    <scope>NUCLEOTIDE SEQUENCE</scope>
    <source>
        <strain evidence="2">Expedition CK06-06</strain>
    </source>
</reference>
<comment type="caution">
    <text evidence="2">The sequence shown here is derived from an EMBL/GenBank/DDBJ whole genome shotgun (WGS) entry which is preliminary data.</text>
</comment>
<feature type="region of interest" description="Disordered" evidence="1">
    <location>
        <begin position="31"/>
        <end position="50"/>
    </location>
</feature>
<evidence type="ECO:0000313" key="2">
    <source>
        <dbReference type="EMBL" id="GAH81922.1"/>
    </source>
</evidence>
<protein>
    <submittedName>
        <fullName evidence="2">Uncharacterized protein</fullName>
    </submittedName>
</protein>
<proteinExistence type="predicted"/>
<evidence type="ECO:0000256" key="1">
    <source>
        <dbReference type="SAM" id="MobiDB-lite"/>
    </source>
</evidence>
<organism evidence="2">
    <name type="scientific">marine sediment metagenome</name>
    <dbReference type="NCBI Taxonomy" id="412755"/>
    <lineage>
        <taxon>unclassified sequences</taxon>
        <taxon>metagenomes</taxon>
        <taxon>ecological metagenomes</taxon>
    </lineage>
</organism>
<sequence>MGAEEILFTLLKPGGDCIKLYLIQHGIALPEEKDPEKSLSPEGKEETQRT</sequence>
<accession>X1IJN5</accession>
<feature type="non-terminal residue" evidence="2">
    <location>
        <position position="50"/>
    </location>
</feature>
<dbReference type="AlphaFoldDB" id="X1IJN5"/>
<gene>
    <name evidence="2" type="ORF">S03H2_64848</name>
</gene>
<dbReference type="EMBL" id="BARU01042168">
    <property type="protein sequence ID" value="GAH81922.1"/>
    <property type="molecule type" value="Genomic_DNA"/>
</dbReference>